<dbReference type="STRING" id="1817883.A3G31_07425"/>
<comment type="catalytic activity">
    <reaction evidence="8">
        <text>apo-[ACP] + CoA = holo-[ACP] + adenosine 3',5'-bisphosphate + H(+)</text>
        <dbReference type="Rhea" id="RHEA:12068"/>
        <dbReference type="Rhea" id="RHEA-COMP:9685"/>
        <dbReference type="Rhea" id="RHEA-COMP:9690"/>
        <dbReference type="ChEBI" id="CHEBI:15378"/>
        <dbReference type="ChEBI" id="CHEBI:29999"/>
        <dbReference type="ChEBI" id="CHEBI:57287"/>
        <dbReference type="ChEBI" id="CHEBI:58343"/>
        <dbReference type="ChEBI" id="CHEBI:64479"/>
        <dbReference type="EC" id="2.7.8.7"/>
    </reaction>
</comment>
<dbReference type="InterPro" id="IPR037143">
    <property type="entry name" value="4-PPantetheinyl_Trfase_dom_sf"/>
</dbReference>
<keyword evidence="2 8" id="KW-0808">Transferase</keyword>
<dbReference type="GO" id="GO:0006633">
    <property type="term" value="P:fatty acid biosynthetic process"/>
    <property type="evidence" value="ECO:0007669"/>
    <property type="project" value="UniProtKB-UniRule"/>
</dbReference>
<dbReference type="Proteomes" id="UP000178082">
    <property type="component" value="Unassembled WGS sequence"/>
</dbReference>
<dbReference type="NCBIfam" id="TIGR00556">
    <property type="entry name" value="pantethn_trn"/>
    <property type="match status" value="1"/>
</dbReference>
<dbReference type="SUPFAM" id="SSF56214">
    <property type="entry name" value="4'-phosphopantetheinyl transferase"/>
    <property type="match status" value="1"/>
</dbReference>
<dbReference type="Gene3D" id="3.90.470.20">
    <property type="entry name" value="4'-phosphopantetheinyl transferase domain"/>
    <property type="match status" value="1"/>
</dbReference>
<dbReference type="GO" id="GO:0000287">
    <property type="term" value="F:magnesium ion binding"/>
    <property type="evidence" value="ECO:0007669"/>
    <property type="project" value="UniProtKB-UniRule"/>
</dbReference>
<dbReference type="Pfam" id="PF01648">
    <property type="entry name" value="ACPS"/>
    <property type="match status" value="1"/>
</dbReference>
<dbReference type="GO" id="GO:0008897">
    <property type="term" value="F:holo-[acyl-carrier-protein] synthase activity"/>
    <property type="evidence" value="ECO:0007669"/>
    <property type="project" value="UniProtKB-UniRule"/>
</dbReference>
<feature type="binding site" evidence="8">
    <location>
        <position position="8"/>
    </location>
    <ligand>
        <name>Mg(2+)</name>
        <dbReference type="ChEBI" id="CHEBI:18420"/>
    </ligand>
</feature>
<keyword evidence="1 8" id="KW-0444">Lipid biosynthesis</keyword>
<accession>A0A1F7SHX8</accession>
<organism evidence="10 11">
    <name type="scientific">Candidatus Schekmanbacteria bacterium RIFCSPLOWO2_12_FULL_38_15</name>
    <dbReference type="NCBI Taxonomy" id="1817883"/>
    <lineage>
        <taxon>Bacteria</taxon>
        <taxon>Candidatus Schekmaniibacteriota</taxon>
    </lineage>
</organism>
<dbReference type="EMBL" id="MGDI01000025">
    <property type="protein sequence ID" value="OGL53331.1"/>
    <property type="molecule type" value="Genomic_DNA"/>
</dbReference>
<comment type="function">
    <text evidence="8">Transfers the 4'-phosphopantetheine moiety from coenzyme A to a Ser of acyl-carrier-protein.</text>
</comment>
<comment type="cofactor">
    <cofactor evidence="8">
        <name>Mg(2+)</name>
        <dbReference type="ChEBI" id="CHEBI:18420"/>
    </cofactor>
</comment>
<evidence type="ECO:0000256" key="7">
    <source>
        <dbReference type="ARBA" id="ARBA00023160"/>
    </source>
</evidence>
<dbReference type="GO" id="GO:0005737">
    <property type="term" value="C:cytoplasm"/>
    <property type="evidence" value="ECO:0007669"/>
    <property type="project" value="UniProtKB-SubCell"/>
</dbReference>
<proteinExistence type="inferred from homology"/>
<evidence type="ECO:0000256" key="8">
    <source>
        <dbReference type="HAMAP-Rule" id="MF_00101"/>
    </source>
</evidence>
<feature type="domain" description="4'-phosphopantetheinyl transferase" evidence="9">
    <location>
        <begin position="4"/>
        <end position="112"/>
    </location>
</feature>
<name>A0A1F7SHX8_9BACT</name>
<evidence type="ECO:0000313" key="10">
    <source>
        <dbReference type="EMBL" id="OGL53331.1"/>
    </source>
</evidence>
<evidence type="ECO:0000256" key="4">
    <source>
        <dbReference type="ARBA" id="ARBA00022832"/>
    </source>
</evidence>
<evidence type="ECO:0000259" key="9">
    <source>
        <dbReference type="Pfam" id="PF01648"/>
    </source>
</evidence>
<dbReference type="HAMAP" id="MF_00101">
    <property type="entry name" value="AcpS"/>
    <property type="match status" value="1"/>
</dbReference>
<comment type="caution">
    <text evidence="10">The sequence shown here is derived from an EMBL/GenBank/DDBJ whole genome shotgun (WGS) entry which is preliminary data.</text>
</comment>
<keyword evidence="4 8" id="KW-0276">Fatty acid metabolism</keyword>
<dbReference type="EC" id="2.7.8.7" evidence="8"/>
<evidence type="ECO:0000256" key="1">
    <source>
        <dbReference type="ARBA" id="ARBA00022516"/>
    </source>
</evidence>
<dbReference type="InterPro" id="IPR008278">
    <property type="entry name" value="4-PPantetheinyl_Trfase_dom"/>
</dbReference>
<keyword evidence="7 8" id="KW-0275">Fatty acid biosynthesis</keyword>
<dbReference type="InterPro" id="IPR004568">
    <property type="entry name" value="Ppantetheine-prot_Trfase_dom"/>
</dbReference>
<reference evidence="10 11" key="1">
    <citation type="journal article" date="2016" name="Nat. Commun.">
        <title>Thousands of microbial genomes shed light on interconnected biogeochemical processes in an aquifer system.</title>
        <authorList>
            <person name="Anantharaman K."/>
            <person name="Brown C.T."/>
            <person name="Hug L.A."/>
            <person name="Sharon I."/>
            <person name="Castelle C.J."/>
            <person name="Probst A.J."/>
            <person name="Thomas B.C."/>
            <person name="Singh A."/>
            <person name="Wilkins M.J."/>
            <person name="Karaoz U."/>
            <person name="Brodie E.L."/>
            <person name="Williams K.H."/>
            <person name="Hubbard S.S."/>
            <person name="Banfield J.F."/>
        </authorList>
    </citation>
    <scope>NUCLEOTIDE SEQUENCE [LARGE SCALE GENOMIC DNA]</scope>
</reference>
<feature type="binding site" evidence="8">
    <location>
        <position position="57"/>
    </location>
    <ligand>
        <name>Mg(2+)</name>
        <dbReference type="ChEBI" id="CHEBI:18420"/>
    </ligand>
</feature>
<dbReference type="NCBIfam" id="TIGR00516">
    <property type="entry name" value="acpS"/>
    <property type="match status" value="1"/>
</dbReference>
<dbReference type="AlphaFoldDB" id="A0A1F7SHX8"/>
<protein>
    <recommendedName>
        <fullName evidence="8">Holo-[acyl-carrier-protein] synthase</fullName>
        <shortName evidence="8">Holo-ACP synthase</shortName>
        <ecNumber evidence="8">2.7.8.7</ecNumber>
    </recommendedName>
    <alternativeName>
        <fullName evidence="8">4'-phosphopantetheinyl transferase AcpS</fullName>
    </alternativeName>
</protein>
<evidence type="ECO:0000256" key="5">
    <source>
        <dbReference type="ARBA" id="ARBA00022842"/>
    </source>
</evidence>
<comment type="similarity">
    <text evidence="8">Belongs to the P-Pant transferase superfamily. AcpS family.</text>
</comment>
<evidence type="ECO:0000256" key="6">
    <source>
        <dbReference type="ARBA" id="ARBA00023098"/>
    </source>
</evidence>
<keyword evidence="3 8" id="KW-0479">Metal-binding</keyword>
<evidence type="ECO:0000256" key="3">
    <source>
        <dbReference type="ARBA" id="ARBA00022723"/>
    </source>
</evidence>
<gene>
    <name evidence="8" type="primary">acpS</name>
    <name evidence="10" type="ORF">A3G31_07425</name>
</gene>
<keyword evidence="6 8" id="KW-0443">Lipid metabolism</keyword>
<keyword evidence="5 8" id="KW-0460">Magnesium</keyword>
<evidence type="ECO:0000256" key="2">
    <source>
        <dbReference type="ARBA" id="ARBA00022679"/>
    </source>
</evidence>
<sequence length="125" mass="14544">MIIGIGVDHIEISRIKKTIRRQKERFLNKIFTEKEIEYCEKKKDRYQHYAARFAAKEAVYKALNQTGTEGISWKDIEIVNEISGKPEIFLRNKTLRLAKRLKVSKILLSISHNKDIAISNVIITS</sequence>
<evidence type="ECO:0000313" key="11">
    <source>
        <dbReference type="Proteomes" id="UP000178082"/>
    </source>
</evidence>
<dbReference type="InterPro" id="IPR002582">
    <property type="entry name" value="ACPS"/>
</dbReference>
<keyword evidence="8" id="KW-0963">Cytoplasm</keyword>
<comment type="subcellular location">
    <subcellularLocation>
        <location evidence="8">Cytoplasm</location>
    </subcellularLocation>
</comment>